<dbReference type="EC" id="2.3.-.-" evidence="2"/>
<evidence type="ECO:0000313" key="2">
    <source>
        <dbReference type="EMBL" id="MFC0394382.1"/>
    </source>
</evidence>
<keyword evidence="3" id="KW-1185">Reference proteome</keyword>
<dbReference type="CDD" id="cd04301">
    <property type="entry name" value="NAT_SF"/>
    <property type="match status" value="1"/>
</dbReference>
<dbReference type="GO" id="GO:0016746">
    <property type="term" value="F:acyltransferase activity"/>
    <property type="evidence" value="ECO:0007669"/>
    <property type="project" value="UniProtKB-KW"/>
</dbReference>
<evidence type="ECO:0000259" key="1">
    <source>
        <dbReference type="PROSITE" id="PS51186"/>
    </source>
</evidence>
<sequence>MLKIRKANIKDSVIVSNMINKLDSELSGISYTENEDLVKISGELLHESVNYIVFLAYEGTDNYVGLISVTESNAVYAGGRFGIIHELYVTPERRSANIGGQLFNVVKALGKEKEWKRIEVGAPNSIKWGRTIDFYRRMGFEEIGPRMKFVL</sequence>
<organism evidence="2 3">
    <name type="scientific">Paenibacillus mendelii</name>
    <dbReference type="NCBI Taxonomy" id="206163"/>
    <lineage>
        <taxon>Bacteria</taxon>
        <taxon>Bacillati</taxon>
        <taxon>Bacillota</taxon>
        <taxon>Bacilli</taxon>
        <taxon>Bacillales</taxon>
        <taxon>Paenibacillaceae</taxon>
        <taxon>Paenibacillus</taxon>
    </lineage>
</organism>
<dbReference type="Gene3D" id="3.40.630.30">
    <property type="match status" value="1"/>
</dbReference>
<feature type="domain" description="N-acetyltransferase" evidence="1">
    <location>
        <begin position="2"/>
        <end position="151"/>
    </location>
</feature>
<accession>A0ABV6JF94</accession>
<evidence type="ECO:0000313" key="3">
    <source>
        <dbReference type="Proteomes" id="UP001589818"/>
    </source>
</evidence>
<protein>
    <submittedName>
        <fullName evidence="2">GNAT family N-acetyltransferase</fullName>
        <ecNumber evidence="2">2.3.-.-</ecNumber>
    </submittedName>
</protein>
<dbReference type="InterPro" id="IPR000182">
    <property type="entry name" value="GNAT_dom"/>
</dbReference>
<comment type="caution">
    <text evidence="2">The sequence shown here is derived from an EMBL/GenBank/DDBJ whole genome shotgun (WGS) entry which is preliminary data.</text>
</comment>
<keyword evidence="2" id="KW-0808">Transferase</keyword>
<name>A0ABV6JF94_9BACL</name>
<dbReference type="Proteomes" id="UP001589818">
    <property type="component" value="Unassembled WGS sequence"/>
</dbReference>
<dbReference type="RefSeq" id="WP_204815528.1">
    <property type="nucleotide sequence ID" value="NZ_JANHOF010000001.1"/>
</dbReference>
<gene>
    <name evidence="2" type="ORF">ACFFJ8_23855</name>
</gene>
<keyword evidence="2" id="KW-0012">Acyltransferase</keyword>
<dbReference type="Pfam" id="PF13508">
    <property type="entry name" value="Acetyltransf_7"/>
    <property type="match status" value="1"/>
</dbReference>
<reference evidence="2 3" key="1">
    <citation type="submission" date="2024-09" db="EMBL/GenBank/DDBJ databases">
        <authorList>
            <person name="Sun Q."/>
            <person name="Mori K."/>
        </authorList>
    </citation>
    <scope>NUCLEOTIDE SEQUENCE [LARGE SCALE GENOMIC DNA]</scope>
    <source>
        <strain evidence="2 3">CCM 4839</strain>
    </source>
</reference>
<dbReference type="EMBL" id="JBHLVF010000041">
    <property type="protein sequence ID" value="MFC0394382.1"/>
    <property type="molecule type" value="Genomic_DNA"/>
</dbReference>
<dbReference type="PROSITE" id="PS51186">
    <property type="entry name" value="GNAT"/>
    <property type="match status" value="1"/>
</dbReference>
<dbReference type="InterPro" id="IPR016181">
    <property type="entry name" value="Acyl_CoA_acyltransferase"/>
</dbReference>
<proteinExistence type="predicted"/>
<dbReference type="SUPFAM" id="SSF55729">
    <property type="entry name" value="Acyl-CoA N-acyltransferases (Nat)"/>
    <property type="match status" value="1"/>
</dbReference>